<reference evidence="2 3" key="1">
    <citation type="submission" date="2018-05" db="EMBL/GenBank/DDBJ databases">
        <title>Complete Genome Sequence of Methylobacterium sp. 17Sr1-28.</title>
        <authorList>
            <person name="Srinivasan S."/>
        </authorList>
    </citation>
    <scope>NUCLEOTIDE SEQUENCE [LARGE SCALE GENOMIC DNA]</scope>
    <source>
        <strain evidence="2 3">17Sr1-28</strain>
    </source>
</reference>
<accession>A0A2U8WL39</accession>
<name>A0A2U8WL39_9HYPH</name>
<feature type="region of interest" description="Disordered" evidence="1">
    <location>
        <begin position="53"/>
        <end position="93"/>
    </location>
</feature>
<dbReference type="AlphaFoldDB" id="A0A2U8WL39"/>
<proteinExistence type="predicted"/>
<gene>
    <name evidence="2" type="ORF">DK419_12080</name>
</gene>
<organism evidence="2 3">
    <name type="scientific">Methylobacterium terrae</name>
    <dbReference type="NCBI Taxonomy" id="2202827"/>
    <lineage>
        <taxon>Bacteria</taxon>
        <taxon>Pseudomonadati</taxon>
        <taxon>Pseudomonadota</taxon>
        <taxon>Alphaproteobacteria</taxon>
        <taxon>Hyphomicrobiales</taxon>
        <taxon>Methylobacteriaceae</taxon>
        <taxon>Methylobacterium</taxon>
    </lineage>
</organism>
<dbReference type="Proteomes" id="UP000245444">
    <property type="component" value="Chromosome"/>
</dbReference>
<dbReference type="KEGG" id="mtea:DK419_12080"/>
<dbReference type="RefSeq" id="WP_109959298.1">
    <property type="nucleotide sequence ID" value="NZ_CP029553.1"/>
</dbReference>
<sequence length="93" mass="9542">MFFTMTAAIGAGLTTAIFLIQDGPVAAGLAALTAGLASAAFAASLVVRIDRRAGAEDPEPATDDVPRLTRRRLAGSYPPHHPRPGAARFASAL</sequence>
<evidence type="ECO:0000313" key="3">
    <source>
        <dbReference type="Proteomes" id="UP000245444"/>
    </source>
</evidence>
<keyword evidence="3" id="KW-1185">Reference proteome</keyword>
<evidence type="ECO:0000256" key="1">
    <source>
        <dbReference type="SAM" id="MobiDB-lite"/>
    </source>
</evidence>
<evidence type="ECO:0000313" key="2">
    <source>
        <dbReference type="EMBL" id="AWN46964.1"/>
    </source>
</evidence>
<protein>
    <submittedName>
        <fullName evidence="2">Uncharacterized protein</fullName>
    </submittedName>
</protein>
<dbReference type="OrthoDB" id="10005443at2"/>
<dbReference type="EMBL" id="CP029553">
    <property type="protein sequence ID" value="AWN46964.1"/>
    <property type="molecule type" value="Genomic_DNA"/>
</dbReference>